<evidence type="ECO:0000256" key="4">
    <source>
        <dbReference type="SAM" id="Coils"/>
    </source>
</evidence>
<keyword evidence="4" id="KW-0175">Coiled coil</keyword>
<dbReference type="RefSeq" id="WP_249299817.1">
    <property type="nucleotide sequence ID" value="NZ_JACRSP010000002.1"/>
</dbReference>
<dbReference type="SUPFAM" id="SSF160527">
    <property type="entry name" value="V-type ATPase subunit E-like"/>
    <property type="match status" value="1"/>
</dbReference>
<keyword evidence="3" id="KW-0406">Ion transport</keyword>
<gene>
    <name evidence="5" type="ORF">H8695_05075</name>
</gene>
<evidence type="ECO:0000256" key="3">
    <source>
        <dbReference type="ARBA" id="ARBA00023065"/>
    </source>
</evidence>
<dbReference type="GO" id="GO:0046961">
    <property type="term" value="F:proton-transporting ATPase activity, rotational mechanism"/>
    <property type="evidence" value="ECO:0007669"/>
    <property type="project" value="InterPro"/>
</dbReference>
<dbReference type="EMBL" id="JACRSP010000002">
    <property type="protein sequence ID" value="MBC8536062.1"/>
    <property type="molecule type" value="Genomic_DNA"/>
</dbReference>
<accession>A0A926DDX7</accession>
<evidence type="ECO:0000313" key="6">
    <source>
        <dbReference type="Proteomes" id="UP000620366"/>
    </source>
</evidence>
<proteinExistence type="inferred from homology"/>
<feature type="coiled-coil region" evidence="4">
    <location>
        <begin position="1"/>
        <end position="40"/>
    </location>
</feature>
<dbReference type="Proteomes" id="UP000620366">
    <property type="component" value="Unassembled WGS sequence"/>
</dbReference>
<comment type="caution">
    <text evidence="5">The sequence shown here is derived from an EMBL/GenBank/DDBJ whole genome shotgun (WGS) entry which is preliminary data.</text>
</comment>
<reference evidence="5" key="1">
    <citation type="submission" date="2020-08" db="EMBL/GenBank/DDBJ databases">
        <title>Genome public.</title>
        <authorList>
            <person name="Liu C."/>
            <person name="Sun Q."/>
        </authorList>
    </citation>
    <scope>NUCLEOTIDE SEQUENCE</scope>
    <source>
        <strain evidence="5">BX7</strain>
    </source>
</reference>
<evidence type="ECO:0000313" key="5">
    <source>
        <dbReference type="EMBL" id="MBC8536062.1"/>
    </source>
</evidence>
<protein>
    <recommendedName>
        <fullName evidence="7">V-type proton ATPase subunit E</fullName>
    </recommendedName>
</protein>
<organism evidence="5 6">
    <name type="scientific">Feifania hominis</name>
    <dbReference type="NCBI Taxonomy" id="2763660"/>
    <lineage>
        <taxon>Bacteria</taxon>
        <taxon>Bacillati</taxon>
        <taxon>Bacillota</taxon>
        <taxon>Clostridia</taxon>
        <taxon>Eubacteriales</taxon>
        <taxon>Feifaniaceae</taxon>
        <taxon>Feifania</taxon>
    </lineage>
</organism>
<keyword evidence="2" id="KW-0813">Transport</keyword>
<evidence type="ECO:0008006" key="7">
    <source>
        <dbReference type="Google" id="ProtNLM"/>
    </source>
</evidence>
<dbReference type="Gene3D" id="1.20.5.620">
    <property type="entry name" value="F1F0 ATP synthase subunit B, membrane domain"/>
    <property type="match status" value="1"/>
</dbReference>
<keyword evidence="6" id="KW-1185">Reference proteome</keyword>
<evidence type="ECO:0000256" key="1">
    <source>
        <dbReference type="ARBA" id="ARBA00005901"/>
    </source>
</evidence>
<comment type="similarity">
    <text evidence="1">Belongs to the V-ATPase E subunit family.</text>
</comment>
<dbReference type="AlphaFoldDB" id="A0A926DDX7"/>
<sequence length="198" mass="21919">MAGIEKILERIESEAVTLEREILEQAEQNRKQILEDLKSEAEFERAAALERARDDADKSRERIVAGEKMNSRKRELAAKQQMIDLAFEKAGERLTALVGEPFAKTVAAMAARALTTGREEICFSRADFEKLPADFAGTLKAACAAQGVSFEGKILCDEQIRASGFVVRDGAIETNCTFDALLRQHREALTPVVAKTLF</sequence>
<dbReference type="InterPro" id="IPR002842">
    <property type="entry name" value="ATPase_V1_Esu"/>
</dbReference>
<name>A0A926DDX7_9FIRM</name>
<evidence type="ECO:0000256" key="2">
    <source>
        <dbReference type="ARBA" id="ARBA00022448"/>
    </source>
</evidence>
<dbReference type="GO" id="GO:0033178">
    <property type="term" value="C:proton-transporting two-sector ATPase complex, catalytic domain"/>
    <property type="evidence" value="ECO:0007669"/>
    <property type="project" value="InterPro"/>
</dbReference>
<dbReference type="Pfam" id="PF01991">
    <property type="entry name" value="vATP-synt_E"/>
    <property type="match status" value="1"/>
</dbReference>